<feature type="compositionally biased region" description="Basic and acidic residues" evidence="1">
    <location>
        <begin position="38"/>
        <end position="64"/>
    </location>
</feature>
<evidence type="ECO:0000313" key="3">
    <source>
        <dbReference type="Proteomes" id="UP000265080"/>
    </source>
</evidence>
<keyword evidence="3" id="KW-1185">Reference proteome</keyword>
<feature type="compositionally biased region" description="Polar residues" evidence="1">
    <location>
        <begin position="24"/>
        <end position="34"/>
    </location>
</feature>
<reference evidence="2" key="2">
    <citation type="submission" date="2025-08" db="UniProtKB">
        <authorList>
            <consortium name="Ensembl"/>
        </authorList>
    </citation>
    <scope>IDENTIFICATION</scope>
</reference>
<accession>A0A3P8SN32</accession>
<organism evidence="2 3">
    <name type="scientific">Amphiprion percula</name>
    <name type="common">Orange clownfish</name>
    <name type="synonym">Lutjanus percula</name>
    <dbReference type="NCBI Taxonomy" id="161767"/>
    <lineage>
        <taxon>Eukaryota</taxon>
        <taxon>Metazoa</taxon>
        <taxon>Chordata</taxon>
        <taxon>Craniata</taxon>
        <taxon>Vertebrata</taxon>
        <taxon>Euteleostomi</taxon>
        <taxon>Actinopterygii</taxon>
        <taxon>Neopterygii</taxon>
        <taxon>Teleostei</taxon>
        <taxon>Neoteleostei</taxon>
        <taxon>Acanthomorphata</taxon>
        <taxon>Ovalentaria</taxon>
        <taxon>Pomacentridae</taxon>
        <taxon>Amphiprion</taxon>
    </lineage>
</organism>
<evidence type="ECO:0000313" key="2">
    <source>
        <dbReference type="Ensembl" id="ENSAPEP00000013366.1"/>
    </source>
</evidence>
<name>A0A3P8SN32_AMPPE</name>
<dbReference type="Proteomes" id="UP000265080">
    <property type="component" value="Chromosome 4"/>
</dbReference>
<protein>
    <submittedName>
        <fullName evidence="2">Uncharacterized protein</fullName>
    </submittedName>
</protein>
<sequence length="86" mass="9317">MAGKASLPMHCMTSHGTLGGNFLSHPSSCESQEGGQDASKKEKMSASGLRDTKSTDSRGRRQVDLTEPSLTLRRLDGRTVTECRCF</sequence>
<dbReference type="AlphaFoldDB" id="A0A3P8SN32"/>
<proteinExistence type="predicted"/>
<evidence type="ECO:0000256" key="1">
    <source>
        <dbReference type="SAM" id="MobiDB-lite"/>
    </source>
</evidence>
<dbReference type="Ensembl" id="ENSAPET00000013723.1">
    <property type="protein sequence ID" value="ENSAPEP00000013366.1"/>
    <property type="gene ID" value="ENSAPEG00000009517.1"/>
</dbReference>
<reference evidence="2 3" key="1">
    <citation type="submission" date="2018-03" db="EMBL/GenBank/DDBJ databases">
        <title>Finding Nemo's genes: A chromosome-scale reference assembly of the genome of the orange clownfish Amphiprion percula.</title>
        <authorList>
            <person name="Lehmann R."/>
        </authorList>
    </citation>
    <scope>NUCLEOTIDE SEQUENCE</scope>
</reference>
<reference evidence="2" key="3">
    <citation type="submission" date="2025-09" db="UniProtKB">
        <authorList>
            <consortium name="Ensembl"/>
        </authorList>
    </citation>
    <scope>IDENTIFICATION</scope>
</reference>
<feature type="region of interest" description="Disordered" evidence="1">
    <location>
        <begin position="22"/>
        <end position="69"/>
    </location>
</feature>